<dbReference type="Gramene" id="scaffold_703335.1">
    <property type="protein sequence ID" value="scaffold_703335.1"/>
    <property type="gene ID" value="scaffold_703335.1"/>
</dbReference>
<dbReference type="EMBL" id="GL348719">
    <property type="protein sequence ID" value="EFH44633.1"/>
    <property type="molecule type" value="Genomic_DNA"/>
</dbReference>
<feature type="compositionally biased region" description="Polar residues" evidence="1">
    <location>
        <begin position="118"/>
        <end position="130"/>
    </location>
</feature>
<name>D7MHI4_ARALL</name>
<proteinExistence type="predicted"/>
<evidence type="ECO:0000313" key="3">
    <source>
        <dbReference type="Proteomes" id="UP000008694"/>
    </source>
</evidence>
<dbReference type="Proteomes" id="UP000008694">
    <property type="component" value="Unassembled WGS sequence"/>
</dbReference>
<protein>
    <submittedName>
        <fullName evidence="2">Predicted protein</fullName>
    </submittedName>
</protein>
<dbReference type="HOGENOM" id="CLU_1201282_0_0_1"/>
<feature type="region of interest" description="Disordered" evidence="1">
    <location>
        <begin position="141"/>
        <end position="172"/>
    </location>
</feature>
<reference evidence="3" key="1">
    <citation type="journal article" date="2011" name="Nat. Genet.">
        <title>The Arabidopsis lyrata genome sequence and the basis of rapid genome size change.</title>
        <authorList>
            <person name="Hu T.T."/>
            <person name="Pattyn P."/>
            <person name="Bakker E.G."/>
            <person name="Cao J."/>
            <person name="Cheng J.-F."/>
            <person name="Clark R.M."/>
            <person name="Fahlgren N."/>
            <person name="Fawcett J.A."/>
            <person name="Grimwood J."/>
            <person name="Gundlach H."/>
            <person name="Haberer G."/>
            <person name="Hollister J.D."/>
            <person name="Ossowski S."/>
            <person name="Ottilar R.P."/>
            <person name="Salamov A.A."/>
            <person name="Schneeberger K."/>
            <person name="Spannagl M."/>
            <person name="Wang X."/>
            <person name="Yang L."/>
            <person name="Nasrallah M.E."/>
            <person name="Bergelson J."/>
            <person name="Carrington J.C."/>
            <person name="Gaut B.S."/>
            <person name="Schmutz J."/>
            <person name="Mayer K.F.X."/>
            <person name="Van de Peer Y."/>
            <person name="Grigoriev I.V."/>
            <person name="Nordborg M."/>
            <person name="Weigel D."/>
            <person name="Guo Y.-L."/>
        </authorList>
    </citation>
    <scope>NUCLEOTIDE SEQUENCE [LARGE SCALE GENOMIC DNA]</scope>
    <source>
        <strain evidence="3">cv. MN47</strain>
    </source>
</reference>
<feature type="region of interest" description="Disordered" evidence="1">
    <location>
        <begin position="115"/>
        <end position="134"/>
    </location>
</feature>
<organism evidence="3">
    <name type="scientific">Arabidopsis lyrata subsp. lyrata</name>
    <name type="common">Lyre-leaved rock-cress</name>
    <dbReference type="NCBI Taxonomy" id="81972"/>
    <lineage>
        <taxon>Eukaryota</taxon>
        <taxon>Viridiplantae</taxon>
        <taxon>Streptophyta</taxon>
        <taxon>Embryophyta</taxon>
        <taxon>Tracheophyta</taxon>
        <taxon>Spermatophyta</taxon>
        <taxon>Magnoliopsida</taxon>
        <taxon>eudicotyledons</taxon>
        <taxon>Gunneridae</taxon>
        <taxon>Pentapetalae</taxon>
        <taxon>rosids</taxon>
        <taxon>malvids</taxon>
        <taxon>Brassicales</taxon>
        <taxon>Brassicaceae</taxon>
        <taxon>Camelineae</taxon>
        <taxon>Arabidopsis</taxon>
    </lineage>
</organism>
<dbReference type="AlphaFoldDB" id="D7MHI4"/>
<sequence>MVSEQFYRSFDSDHFVGWYQSMGSNMEITDDFGASLREVQDELFHEVLDEFKKMKVNMMDEIKKVKFDMMAIFKGLEERMNRLVEIIRSFKDDCGRARSQNLRVDTVTNLQVPLESPQRVTSSLKPSTVSPPKYRTVPIRRRQHHTTRARKPGKHSRCSSSKHKSRVGFTQSHKHVLSQMGRVGINRKRPFDRGKAWLLREYGKVTAEQVEYGDKETQVLAHEKEEGDTKR</sequence>
<gene>
    <name evidence="2" type="ORF">ARALYDRAFT_915593</name>
</gene>
<feature type="region of interest" description="Disordered" evidence="1">
    <location>
        <begin position="212"/>
        <end position="231"/>
    </location>
</feature>
<keyword evidence="3" id="KW-1185">Reference proteome</keyword>
<evidence type="ECO:0000313" key="2">
    <source>
        <dbReference type="EMBL" id="EFH44633.1"/>
    </source>
</evidence>
<evidence type="ECO:0000256" key="1">
    <source>
        <dbReference type="SAM" id="MobiDB-lite"/>
    </source>
</evidence>
<accession>D7MHI4</accession>